<dbReference type="Proteomes" id="UP001432075">
    <property type="component" value="Chromosome"/>
</dbReference>
<evidence type="ECO:0000256" key="1">
    <source>
        <dbReference type="ARBA" id="ARBA00023002"/>
    </source>
</evidence>
<organism evidence="4 5">
    <name type="scientific">Streptomyces goshikiensis</name>
    <dbReference type="NCBI Taxonomy" id="1942"/>
    <lineage>
        <taxon>Bacteria</taxon>
        <taxon>Bacillati</taxon>
        <taxon>Actinomycetota</taxon>
        <taxon>Actinomycetes</taxon>
        <taxon>Kitasatosporales</taxon>
        <taxon>Streptomycetaceae</taxon>
        <taxon>Streptomyces</taxon>
    </lineage>
</organism>
<dbReference type="InterPro" id="IPR050766">
    <property type="entry name" value="Bact_Lucif_Oxidored"/>
</dbReference>
<dbReference type="InterPro" id="IPR036661">
    <property type="entry name" value="Luciferase-like_sf"/>
</dbReference>
<dbReference type="Gene3D" id="3.20.20.30">
    <property type="entry name" value="Luciferase-like domain"/>
    <property type="match status" value="1"/>
</dbReference>
<dbReference type="EMBL" id="CP108057">
    <property type="protein sequence ID" value="WUO47515.1"/>
    <property type="molecule type" value="Genomic_DNA"/>
</dbReference>
<dbReference type="PANTHER" id="PTHR30137:SF8">
    <property type="entry name" value="BLR5498 PROTEIN"/>
    <property type="match status" value="1"/>
</dbReference>
<accession>A0ABZ1RL43</accession>
<dbReference type="Pfam" id="PF00296">
    <property type="entry name" value="Bac_luciferase"/>
    <property type="match status" value="1"/>
</dbReference>
<dbReference type="NCBIfam" id="TIGR04036">
    <property type="entry name" value="LLM_CE1758_fam"/>
    <property type="match status" value="1"/>
</dbReference>
<evidence type="ECO:0000256" key="2">
    <source>
        <dbReference type="ARBA" id="ARBA00023033"/>
    </source>
</evidence>
<name>A0ABZ1RL43_9ACTN</name>
<dbReference type="SUPFAM" id="SSF51679">
    <property type="entry name" value="Bacterial luciferase-like"/>
    <property type="match status" value="1"/>
</dbReference>
<dbReference type="InterPro" id="IPR023934">
    <property type="entry name" value="LLM_FMN-dep_put"/>
</dbReference>
<dbReference type="CDD" id="cd00347">
    <property type="entry name" value="Flavin_utilizing_monoxygenases"/>
    <property type="match status" value="1"/>
</dbReference>
<evidence type="ECO:0000313" key="4">
    <source>
        <dbReference type="EMBL" id="WUO47515.1"/>
    </source>
</evidence>
<keyword evidence="1" id="KW-0560">Oxidoreductase</keyword>
<gene>
    <name evidence="4" type="ORF">OHU17_17565</name>
</gene>
<reference evidence="4" key="1">
    <citation type="submission" date="2022-10" db="EMBL/GenBank/DDBJ databases">
        <title>The complete genomes of actinobacterial strains from the NBC collection.</title>
        <authorList>
            <person name="Joergensen T.S."/>
            <person name="Alvarez Arevalo M."/>
            <person name="Sterndorff E.B."/>
            <person name="Faurdal D."/>
            <person name="Vuksanovic O."/>
            <person name="Mourched A.-S."/>
            <person name="Charusanti P."/>
            <person name="Shaw S."/>
            <person name="Blin K."/>
            <person name="Weber T."/>
        </authorList>
    </citation>
    <scope>NUCLEOTIDE SEQUENCE</scope>
    <source>
        <strain evidence="4">NBC_00283</strain>
    </source>
</reference>
<evidence type="ECO:0000259" key="3">
    <source>
        <dbReference type="Pfam" id="PF00296"/>
    </source>
</evidence>
<keyword evidence="2" id="KW-0503">Monooxygenase</keyword>
<proteinExistence type="predicted"/>
<feature type="domain" description="Luciferase-like" evidence="3">
    <location>
        <begin position="5"/>
        <end position="299"/>
    </location>
</feature>
<evidence type="ECO:0000313" key="5">
    <source>
        <dbReference type="Proteomes" id="UP001432075"/>
    </source>
</evidence>
<dbReference type="PANTHER" id="PTHR30137">
    <property type="entry name" value="LUCIFERASE-LIKE MONOOXYGENASE"/>
    <property type="match status" value="1"/>
</dbReference>
<dbReference type="RefSeq" id="WP_073797813.1">
    <property type="nucleotide sequence ID" value="NZ_CP108057.1"/>
</dbReference>
<sequence>MTAVQFGIFTIGDVTVDPVSGRRPTENERIRMMTAMALKAEEVGLDVFATGEHHNPPFVPSAPPVLLANLAARTERLLLSTSTTLITTNDPVKIAEDYALLQHLAEGRLDLMTGRGNTPSVYPWFGQDHRDAIPLAAENYALLHTLWRRERVTWQGEFRTPLQNFTSTPRPLDGVPPFVWHGSVRSPEVAEKAAFYGDGFFVNNIFAPTGHYKPLVEFYRERYAHHGHGAPEQAVVGLGGQTFIKPRSQDAINGFRPYYNNSPVYGGGPALEEVAARTPLTVGSPQHAIEKTLEFREIYGDYQRQLFHVDHGGMPLEAALEQIEILGTEVVPVLRKEMESIRRPGVPDAPVHPAVPRD</sequence>
<protein>
    <submittedName>
        <fullName evidence="4">LLM class flavin-dependent oxidoreductase</fullName>
    </submittedName>
</protein>
<dbReference type="InterPro" id="IPR011251">
    <property type="entry name" value="Luciferase-like_dom"/>
</dbReference>
<keyword evidence="5" id="KW-1185">Reference proteome</keyword>